<feature type="chain" id="PRO_5012636309" evidence="1">
    <location>
        <begin position="21"/>
        <end position="266"/>
    </location>
</feature>
<dbReference type="OrthoDB" id="9768004at2"/>
<dbReference type="PANTHER" id="PTHR23150">
    <property type="entry name" value="SULFATASE MODIFYING FACTOR 1, 2"/>
    <property type="match status" value="1"/>
</dbReference>
<dbReference type="STRING" id="1217970.SAMN05444002_3746"/>
<keyword evidence="1" id="KW-0732">Signal</keyword>
<accession>A0A1N6IDS2</accession>
<gene>
    <name evidence="3" type="ORF">SAMN05444002_3746</name>
</gene>
<reference evidence="4" key="1">
    <citation type="submission" date="2016-11" db="EMBL/GenBank/DDBJ databases">
        <authorList>
            <person name="Varghese N."/>
            <person name="Submissions S."/>
        </authorList>
    </citation>
    <scope>NUCLEOTIDE SEQUENCE [LARGE SCALE GENOMIC DNA]</scope>
    <source>
        <strain evidence="4">DSM 29440</strain>
    </source>
</reference>
<dbReference type="EMBL" id="FSRL01000002">
    <property type="protein sequence ID" value="SIO30152.1"/>
    <property type="molecule type" value="Genomic_DNA"/>
</dbReference>
<protein>
    <submittedName>
        <fullName evidence="3">Formylglycine-generating enzyme, required for sulfatase activity, contains SUMF1/FGE domain</fullName>
    </submittedName>
</protein>
<proteinExistence type="predicted"/>
<evidence type="ECO:0000313" key="3">
    <source>
        <dbReference type="EMBL" id="SIO30152.1"/>
    </source>
</evidence>
<dbReference type="Gene3D" id="3.90.1580.10">
    <property type="entry name" value="paralog of FGE (formylglycine-generating enzyme)"/>
    <property type="match status" value="1"/>
</dbReference>
<dbReference type="AlphaFoldDB" id="A0A1N6IDS2"/>
<dbReference type="InterPro" id="IPR042095">
    <property type="entry name" value="SUMF_sf"/>
</dbReference>
<evidence type="ECO:0000313" key="4">
    <source>
        <dbReference type="Proteomes" id="UP000184932"/>
    </source>
</evidence>
<sequence>MRKSFILAGCALATGVAVLAALAMRPQTQSGVALPETVMVAPGQIAFRPLGNFSREGKASTPGALPVEVAGFEIMKYQVSRAEYLACVADGACEDVGTGEGGYAQTMVNWADATAYAAWFSRQTGETWRLPSEPEWQRAAAERQGDAAPDEGELDPGTRMLSQYERGVLLRGSSSPALRPLGGFGENSLGLADLGGNVWEWTDGCMATGRLAADGSIEASEPYCGVRIAGGRHRAAVIDFVRDASVGGCAVGLPPDHLGFRLVREG</sequence>
<dbReference type="Pfam" id="PF03781">
    <property type="entry name" value="FGE-sulfatase"/>
    <property type="match status" value="1"/>
</dbReference>
<dbReference type="SUPFAM" id="SSF56436">
    <property type="entry name" value="C-type lectin-like"/>
    <property type="match status" value="1"/>
</dbReference>
<evidence type="ECO:0000259" key="2">
    <source>
        <dbReference type="Pfam" id="PF03781"/>
    </source>
</evidence>
<evidence type="ECO:0000256" key="1">
    <source>
        <dbReference type="SAM" id="SignalP"/>
    </source>
</evidence>
<organism evidence="3 4">
    <name type="scientific">Vannielia litorea</name>
    <dbReference type="NCBI Taxonomy" id="1217970"/>
    <lineage>
        <taxon>Bacteria</taxon>
        <taxon>Pseudomonadati</taxon>
        <taxon>Pseudomonadota</taxon>
        <taxon>Alphaproteobacteria</taxon>
        <taxon>Rhodobacterales</taxon>
        <taxon>Paracoccaceae</taxon>
        <taxon>Vannielia</taxon>
    </lineage>
</organism>
<keyword evidence="4" id="KW-1185">Reference proteome</keyword>
<dbReference type="GO" id="GO:0120147">
    <property type="term" value="F:formylglycine-generating oxidase activity"/>
    <property type="evidence" value="ECO:0007669"/>
    <property type="project" value="TreeGrafter"/>
</dbReference>
<dbReference type="InterPro" id="IPR016187">
    <property type="entry name" value="CTDL_fold"/>
</dbReference>
<dbReference type="Proteomes" id="UP000184932">
    <property type="component" value="Unassembled WGS sequence"/>
</dbReference>
<dbReference type="RefSeq" id="WP_074257906.1">
    <property type="nucleotide sequence ID" value="NZ_FSRL01000002.1"/>
</dbReference>
<feature type="domain" description="Sulfatase-modifying factor enzyme-like" evidence="2">
    <location>
        <begin position="34"/>
        <end position="264"/>
    </location>
</feature>
<feature type="signal peptide" evidence="1">
    <location>
        <begin position="1"/>
        <end position="20"/>
    </location>
</feature>
<name>A0A1N6IDS2_9RHOB</name>
<dbReference type="InterPro" id="IPR005532">
    <property type="entry name" value="SUMF_dom"/>
</dbReference>
<dbReference type="PANTHER" id="PTHR23150:SF19">
    <property type="entry name" value="FORMYLGLYCINE-GENERATING ENZYME"/>
    <property type="match status" value="1"/>
</dbReference>
<dbReference type="InterPro" id="IPR051043">
    <property type="entry name" value="Sulfatase_Mod_Factor_Kinase"/>
</dbReference>